<dbReference type="EMBL" id="JAVDQF010000001">
    <property type="protein sequence ID" value="MDR6268280.1"/>
    <property type="molecule type" value="Genomic_DNA"/>
</dbReference>
<dbReference type="PANTHER" id="PTHR48081:SF8">
    <property type="entry name" value="ALPHA_BETA HYDROLASE FOLD-3 DOMAIN-CONTAINING PROTEIN-RELATED"/>
    <property type="match status" value="1"/>
</dbReference>
<dbReference type="InterPro" id="IPR029058">
    <property type="entry name" value="AB_hydrolase_fold"/>
</dbReference>
<organism evidence="3 4">
    <name type="scientific">Arthrobacter russicus</name>
    <dbReference type="NCBI Taxonomy" id="172040"/>
    <lineage>
        <taxon>Bacteria</taxon>
        <taxon>Bacillati</taxon>
        <taxon>Actinomycetota</taxon>
        <taxon>Actinomycetes</taxon>
        <taxon>Micrococcales</taxon>
        <taxon>Micrococcaceae</taxon>
        <taxon>Arthrobacter</taxon>
    </lineage>
</organism>
<dbReference type="Proteomes" id="UP001185069">
    <property type="component" value="Unassembled WGS sequence"/>
</dbReference>
<protein>
    <submittedName>
        <fullName evidence="3">Acetyl esterase/lipase</fullName>
    </submittedName>
</protein>
<keyword evidence="1" id="KW-0378">Hydrolase</keyword>
<accession>A0ABU1J775</accession>
<evidence type="ECO:0000313" key="4">
    <source>
        <dbReference type="Proteomes" id="UP001185069"/>
    </source>
</evidence>
<dbReference type="InterPro" id="IPR050300">
    <property type="entry name" value="GDXG_lipolytic_enzyme"/>
</dbReference>
<gene>
    <name evidence="3" type="ORF">JOE69_000518</name>
</gene>
<sequence>MINFVSVPESVLSAQRKLNQQIAAMPLPAPNQPDAIELMRSVSRYRPAATELEATELGIPGVSADSEILLRVYRPEGELRGVVFNIHGGGFALGSRRNDDAANDLTARSVQVATVAVEYRLTPEHPYPAGLDDCVLAATWLAEHTAEVFGTERLVMAGGSAGAYYAVQTLLRLREGRPELFAKFAAASLVFGVFDLGRSPSVRAADDQALVLTSSWMVEFIEMFLPGTSLAERQAPELSPMFADLRGLPPALFTVGDLDPLLDDSMFLAARWLAAGNSADLDIWPEAPHAFLSSTPPVGQLAQRRINEWIDGLLD</sequence>
<dbReference type="RefSeq" id="WP_309795859.1">
    <property type="nucleotide sequence ID" value="NZ_BAAAHY010000006.1"/>
</dbReference>
<evidence type="ECO:0000259" key="2">
    <source>
        <dbReference type="Pfam" id="PF07859"/>
    </source>
</evidence>
<dbReference type="PANTHER" id="PTHR48081">
    <property type="entry name" value="AB HYDROLASE SUPERFAMILY PROTEIN C4A8.06C"/>
    <property type="match status" value="1"/>
</dbReference>
<comment type="caution">
    <text evidence="3">The sequence shown here is derived from an EMBL/GenBank/DDBJ whole genome shotgun (WGS) entry which is preliminary data.</text>
</comment>
<name>A0ABU1J775_9MICC</name>
<dbReference type="Pfam" id="PF07859">
    <property type="entry name" value="Abhydrolase_3"/>
    <property type="match status" value="1"/>
</dbReference>
<evidence type="ECO:0000313" key="3">
    <source>
        <dbReference type="EMBL" id="MDR6268280.1"/>
    </source>
</evidence>
<dbReference type="InterPro" id="IPR013094">
    <property type="entry name" value="AB_hydrolase_3"/>
</dbReference>
<feature type="domain" description="Alpha/beta hydrolase fold-3" evidence="2">
    <location>
        <begin position="83"/>
        <end position="292"/>
    </location>
</feature>
<dbReference type="SUPFAM" id="SSF53474">
    <property type="entry name" value="alpha/beta-Hydrolases"/>
    <property type="match status" value="1"/>
</dbReference>
<reference evidence="3 4" key="1">
    <citation type="submission" date="2023-07" db="EMBL/GenBank/DDBJ databases">
        <title>Sequencing the genomes of 1000 actinobacteria strains.</title>
        <authorList>
            <person name="Klenk H.-P."/>
        </authorList>
    </citation>
    <scope>NUCLEOTIDE SEQUENCE [LARGE SCALE GENOMIC DNA]</scope>
    <source>
        <strain evidence="3 4">DSM 14555</strain>
    </source>
</reference>
<proteinExistence type="predicted"/>
<keyword evidence="4" id="KW-1185">Reference proteome</keyword>
<evidence type="ECO:0000256" key="1">
    <source>
        <dbReference type="ARBA" id="ARBA00022801"/>
    </source>
</evidence>
<dbReference type="Gene3D" id="3.40.50.1820">
    <property type="entry name" value="alpha/beta hydrolase"/>
    <property type="match status" value="1"/>
</dbReference>